<dbReference type="GO" id="GO:0008360">
    <property type="term" value="P:regulation of cell shape"/>
    <property type="evidence" value="ECO:0007669"/>
    <property type="project" value="UniProtKB-KW"/>
</dbReference>
<evidence type="ECO:0000256" key="3">
    <source>
        <dbReference type="ARBA" id="ARBA00022960"/>
    </source>
</evidence>
<dbReference type="GO" id="GO:0015648">
    <property type="term" value="F:lipid-linked peptidoglycan transporter activity"/>
    <property type="evidence" value="ECO:0007669"/>
    <property type="project" value="TreeGrafter"/>
</dbReference>
<dbReference type="GO" id="GO:0051301">
    <property type="term" value="P:cell division"/>
    <property type="evidence" value="ECO:0007669"/>
    <property type="project" value="InterPro"/>
</dbReference>
<feature type="transmembrane region" description="Helical" evidence="6">
    <location>
        <begin position="92"/>
        <end position="109"/>
    </location>
</feature>
<evidence type="ECO:0000313" key="8">
    <source>
        <dbReference type="Proteomes" id="UP000030635"/>
    </source>
</evidence>
<accession>A0A0A7FWR3</accession>
<evidence type="ECO:0000256" key="2">
    <source>
        <dbReference type="ARBA" id="ARBA00022692"/>
    </source>
</evidence>
<feature type="transmembrane region" description="Helical" evidence="6">
    <location>
        <begin position="36"/>
        <end position="54"/>
    </location>
</feature>
<reference evidence="7 8" key="1">
    <citation type="journal article" date="2015" name="Infect. Genet. Evol.">
        <title>Genomic sequences of six botulinum neurotoxin-producing strains representing three clostridial species illustrate the mobility and diversity of botulinum neurotoxin genes.</title>
        <authorList>
            <person name="Smith T.J."/>
            <person name="Hill K.K."/>
            <person name="Xie G."/>
            <person name="Foley B.T."/>
            <person name="Williamson C.H."/>
            <person name="Foster J.T."/>
            <person name="Johnson S.L."/>
            <person name="Chertkov O."/>
            <person name="Teshima H."/>
            <person name="Gibbons H.S."/>
            <person name="Johnsky L.A."/>
            <person name="Karavis M.A."/>
            <person name="Smith L.A."/>
        </authorList>
    </citation>
    <scope>NUCLEOTIDE SEQUENCE [LARGE SCALE GENOMIC DNA]</scope>
    <source>
        <strain evidence="7 8">Sullivan</strain>
    </source>
</reference>
<proteinExistence type="predicted"/>
<dbReference type="PANTHER" id="PTHR30474:SF3">
    <property type="entry name" value="PEPTIDOGLYCAN GLYCOSYLTRANSFERASE RODA"/>
    <property type="match status" value="1"/>
</dbReference>
<dbReference type="GO" id="GO:0032153">
    <property type="term" value="C:cell division site"/>
    <property type="evidence" value="ECO:0007669"/>
    <property type="project" value="TreeGrafter"/>
</dbReference>
<feature type="transmembrane region" description="Helical" evidence="6">
    <location>
        <begin position="121"/>
        <end position="138"/>
    </location>
</feature>
<organism evidence="7 8">
    <name type="scientific">Clostridium baratii str. Sullivan</name>
    <dbReference type="NCBI Taxonomy" id="1415775"/>
    <lineage>
        <taxon>Bacteria</taxon>
        <taxon>Bacillati</taxon>
        <taxon>Bacillota</taxon>
        <taxon>Clostridia</taxon>
        <taxon>Eubacteriales</taxon>
        <taxon>Clostridiaceae</taxon>
        <taxon>Clostridium</taxon>
    </lineage>
</organism>
<feature type="transmembrane region" description="Helical" evidence="6">
    <location>
        <begin position="61"/>
        <end position="80"/>
    </location>
</feature>
<dbReference type="HOGENOM" id="CLU_029243_3_0_9"/>
<sequence>MRKRKKESIMLLLTYILCIALFTNLAILKTPIDKNALYFGVILCVVIGIAHFVVRKFYPDGDKFILTFSCLLVVIGIAMLYRIDPKVAEKQLIWFLGSIVVFMVVLKVFPDFRNFAKYKYVYMACVLVFMPMALLIGTELNGAKNWVILGPVSFQPSEFGKIALVLYLAASLKEYTTVINPKGSFKKLIKPGLVVMYSLGCMVLQKDLGSALIFFGISVTMLYIATTKARYVLVCLGLSSVGAVAAYNLFAHVRERVLIWRHPWEYTQNQSYQLVQGLYAISSGGMMGSGLGQGYPGFVPINTSDFIFAIICEEFGMVFGIGIMIIYFLLFYRCIRTAFVTDDEFSQLTAVGFSAMIVCQVLVIIGGIFAVIPLTGITLPLISYGGSSMLTMFFALGILQKVSEEG</sequence>
<evidence type="ECO:0000256" key="6">
    <source>
        <dbReference type="SAM" id="Phobius"/>
    </source>
</evidence>
<evidence type="ECO:0000256" key="4">
    <source>
        <dbReference type="ARBA" id="ARBA00022989"/>
    </source>
</evidence>
<dbReference type="eggNOG" id="COG0772">
    <property type="taxonomic scope" value="Bacteria"/>
</dbReference>
<name>A0A0A7FWR3_9CLOT</name>
<feature type="transmembrane region" description="Helical" evidence="6">
    <location>
        <begin position="351"/>
        <end position="375"/>
    </location>
</feature>
<dbReference type="Proteomes" id="UP000030635">
    <property type="component" value="Chromosome"/>
</dbReference>
<dbReference type="STRING" id="1561.NPD11_2220"/>
<gene>
    <name evidence="7" type="ORF">U729_773</name>
</gene>
<dbReference type="KEGG" id="cbv:U729_773"/>
<dbReference type="AlphaFoldDB" id="A0A0A7FWR3"/>
<keyword evidence="8" id="KW-1185">Reference proteome</keyword>
<protein>
    <submittedName>
        <fullName evidence="7">Cell cycle family protein</fullName>
    </submittedName>
</protein>
<evidence type="ECO:0000313" key="7">
    <source>
        <dbReference type="EMBL" id="AIY84057.1"/>
    </source>
</evidence>
<dbReference type="GO" id="GO:0005886">
    <property type="term" value="C:plasma membrane"/>
    <property type="evidence" value="ECO:0007669"/>
    <property type="project" value="TreeGrafter"/>
</dbReference>
<feature type="transmembrane region" description="Helical" evidence="6">
    <location>
        <begin position="231"/>
        <end position="250"/>
    </location>
</feature>
<dbReference type="Pfam" id="PF01098">
    <property type="entry name" value="FTSW_RODA_SPOVE"/>
    <property type="match status" value="1"/>
</dbReference>
<keyword evidence="5 6" id="KW-0472">Membrane</keyword>
<feature type="transmembrane region" description="Helical" evidence="6">
    <location>
        <begin position="381"/>
        <end position="399"/>
    </location>
</feature>
<evidence type="ECO:0000256" key="1">
    <source>
        <dbReference type="ARBA" id="ARBA00004141"/>
    </source>
</evidence>
<evidence type="ECO:0000256" key="5">
    <source>
        <dbReference type="ARBA" id="ARBA00023136"/>
    </source>
</evidence>
<dbReference type="PANTHER" id="PTHR30474">
    <property type="entry name" value="CELL CYCLE PROTEIN"/>
    <property type="match status" value="1"/>
</dbReference>
<feature type="transmembrane region" description="Helical" evidence="6">
    <location>
        <begin position="208"/>
        <end position="224"/>
    </location>
</feature>
<feature type="transmembrane region" description="Helical" evidence="6">
    <location>
        <begin position="306"/>
        <end position="330"/>
    </location>
</feature>
<dbReference type="InterPro" id="IPR001182">
    <property type="entry name" value="FtsW/RodA"/>
</dbReference>
<dbReference type="RefSeq" id="WP_039311816.1">
    <property type="nucleotide sequence ID" value="NZ_CP006905.1"/>
</dbReference>
<keyword evidence="4 6" id="KW-1133">Transmembrane helix</keyword>
<keyword evidence="3" id="KW-0133">Cell shape</keyword>
<dbReference type="OrthoDB" id="9812661at2"/>
<dbReference type="EMBL" id="CP006905">
    <property type="protein sequence ID" value="AIY84057.1"/>
    <property type="molecule type" value="Genomic_DNA"/>
</dbReference>
<comment type="subcellular location">
    <subcellularLocation>
        <location evidence="1">Membrane</location>
        <topology evidence="1">Multi-pass membrane protein</topology>
    </subcellularLocation>
</comment>
<keyword evidence="2 6" id="KW-0812">Transmembrane</keyword>